<comment type="caution">
    <text evidence="2">The sequence shown here is derived from an EMBL/GenBank/DDBJ whole genome shotgun (WGS) entry which is preliminary data.</text>
</comment>
<evidence type="ECO:0000256" key="1">
    <source>
        <dbReference type="SAM" id="MobiDB-lite"/>
    </source>
</evidence>
<accession>V2XIC5</accession>
<dbReference type="AlphaFoldDB" id="V2XIC5"/>
<evidence type="ECO:0000313" key="3">
    <source>
        <dbReference type="Proteomes" id="UP000017559"/>
    </source>
</evidence>
<proteinExistence type="predicted"/>
<protein>
    <submittedName>
        <fullName evidence="2">Clp1-like protein</fullName>
    </submittedName>
</protein>
<reference evidence="2 3" key="1">
    <citation type="journal article" date="2014" name="BMC Genomics">
        <title>Genome and secretome analysis of the hemibiotrophic fungal pathogen, Moniliophthora roreri, which causes frosty pod rot disease of cacao: mechanisms of the biotrophic and necrotrophic phases.</title>
        <authorList>
            <person name="Meinhardt L.W."/>
            <person name="Costa G.G.L."/>
            <person name="Thomazella D.P.T."/>
            <person name="Teixeira P.J.P.L."/>
            <person name="Carazzolle M.F."/>
            <person name="Schuster S.C."/>
            <person name="Carlson J.E."/>
            <person name="Guiltinan M.J."/>
            <person name="Mieczkowski P."/>
            <person name="Farmer A."/>
            <person name="Ramaraj T."/>
            <person name="Crozier J."/>
            <person name="Davis R.E."/>
            <person name="Shao J."/>
            <person name="Melnick R.L."/>
            <person name="Pereira G.A.G."/>
            <person name="Bailey B.A."/>
        </authorList>
    </citation>
    <scope>NUCLEOTIDE SEQUENCE [LARGE SCALE GENOMIC DNA]</scope>
    <source>
        <strain evidence="2 3">MCA 2997</strain>
    </source>
</reference>
<dbReference type="EMBL" id="AWSO01000297">
    <property type="protein sequence ID" value="ESK92245.1"/>
    <property type="molecule type" value="Genomic_DNA"/>
</dbReference>
<feature type="compositionally biased region" description="Basic residues" evidence="1">
    <location>
        <begin position="1"/>
        <end position="12"/>
    </location>
</feature>
<dbReference type="Proteomes" id="UP000017559">
    <property type="component" value="Unassembled WGS sequence"/>
</dbReference>
<feature type="compositionally biased region" description="Polar residues" evidence="1">
    <location>
        <begin position="14"/>
        <end position="28"/>
    </location>
</feature>
<dbReference type="HOGENOM" id="CLU_059618_0_0_1"/>
<keyword evidence="3" id="KW-1185">Reference proteome</keyword>
<gene>
    <name evidence="2" type="ORF">Moror_4707</name>
</gene>
<name>V2XIC5_MONRO</name>
<sequence length="386" mass="42618">MLRNSNHSKRISSHSENLPPSTKLSSHRFNPIAASRRQRRVRTNGGAAIHSKYNVEQARRRALKQPVRFEVACAPVVRPATGETSKPKFTAPAQVPVVLPRALSQPSYVEVPEENLCAAFGSTYNGAHPQFCREIFKEFGPGMLKTVISVTAEVPKNKLPKEMEVFVHDPNVLELPSHMLAVYGTTPSAAPNSKIDVKLYPVHANLLASHCAKLSPFEPSPVALEPENPMMTLGTGEPIKKTLPVRSIRLPSPQTFPKLSQYLYTQRAEILYDAFLPTPASKFINAFNAAGTTEPSTSREDTESATSFFTHPQNMNRQLEFAQELARTYTAHTMLEKLAVIHGVWMNACALGVFDEPMWAIIDGCYEVLIRALAMGSGVDLDAQEN</sequence>
<dbReference type="KEGG" id="mrr:Moror_4707"/>
<dbReference type="OrthoDB" id="2570975at2759"/>
<evidence type="ECO:0000313" key="2">
    <source>
        <dbReference type="EMBL" id="ESK92245.1"/>
    </source>
</evidence>
<feature type="region of interest" description="Disordered" evidence="1">
    <location>
        <begin position="1"/>
        <end position="47"/>
    </location>
</feature>
<organism evidence="2 3">
    <name type="scientific">Moniliophthora roreri (strain MCA 2997)</name>
    <name type="common">Cocoa frosty pod rot fungus</name>
    <name type="synonym">Crinipellis roreri</name>
    <dbReference type="NCBI Taxonomy" id="1381753"/>
    <lineage>
        <taxon>Eukaryota</taxon>
        <taxon>Fungi</taxon>
        <taxon>Dikarya</taxon>
        <taxon>Basidiomycota</taxon>
        <taxon>Agaricomycotina</taxon>
        <taxon>Agaricomycetes</taxon>
        <taxon>Agaricomycetidae</taxon>
        <taxon>Agaricales</taxon>
        <taxon>Marasmiineae</taxon>
        <taxon>Marasmiaceae</taxon>
        <taxon>Moniliophthora</taxon>
    </lineage>
</organism>